<evidence type="ECO:0000313" key="7">
    <source>
        <dbReference type="EMBL" id="GAA3608006.1"/>
    </source>
</evidence>
<accession>A0ABP6ZJ93</accession>
<proteinExistence type="inferred from homology"/>
<evidence type="ECO:0000256" key="5">
    <source>
        <dbReference type="ARBA" id="ARBA00023136"/>
    </source>
</evidence>
<evidence type="ECO:0000313" key="8">
    <source>
        <dbReference type="Proteomes" id="UP001501490"/>
    </source>
</evidence>
<keyword evidence="8" id="KW-1185">Reference proteome</keyword>
<dbReference type="Proteomes" id="UP001501490">
    <property type="component" value="Unassembled WGS sequence"/>
</dbReference>
<dbReference type="Pfam" id="PF07947">
    <property type="entry name" value="YhhN"/>
    <property type="match status" value="1"/>
</dbReference>
<evidence type="ECO:0000256" key="2">
    <source>
        <dbReference type="ARBA" id="ARBA00007375"/>
    </source>
</evidence>
<dbReference type="EMBL" id="BAABAB010000005">
    <property type="protein sequence ID" value="GAA3608006.1"/>
    <property type="molecule type" value="Genomic_DNA"/>
</dbReference>
<comment type="caution">
    <text evidence="7">The sequence shown here is derived from an EMBL/GenBank/DDBJ whole genome shotgun (WGS) entry which is preliminary data.</text>
</comment>
<comment type="similarity">
    <text evidence="2">Belongs to the TMEM86 family.</text>
</comment>
<dbReference type="RefSeq" id="WP_344801717.1">
    <property type="nucleotide sequence ID" value="NZ_BAABAB010000005.1"/>
</dbReference>
<name>A0ABP6ZJ93_9ACTN</name>
<feature type="transmembrane region" description="Helical" evidence="6">
    <location>
        <begin position="134"/>
        <end position="153"/>
    </location>
</feature>
<dbReference type="PANTHER" id="PTHR31885">
    <property type="entry name" value="GH04784P"/>
    <property type="match status" value="1"/>
</dbReference>
<keyword evidence="4 6" id="KW-1133">Transmembrane helix</keyword>
<dbReference type="PANTHER" id="PTHR31885:SF6">
    <property type="entry name" value="GH04784P"/>
    <property type="match status" value="1"/>
</dbReference>
<keyword evidence="5 6" id="KW-0472">Membrane</keyword>
<feature type="transmembrane region" description="Helical" evidence="6">
    <location>
        <begin position="112"/>
        <end position="128"/>
    </location>
</feature>
<dbReference type="InterPro" id="IPR012506">
    <property type="entry name" value="TMEM86B-like"/>
</dbReference>
<evidence type="ECO:0000256" key="3">
    <source>
        <dbReference type="ARBA" id="ARBA00022692"/>
    </source>
</evidence>
<comment type="subcellular location">
    <subcellularLocation>
        <location evidence="1">Membrane</location>
        <topology evidence="1">Multi-pass membrane protein</topology>
    </subcellularLocation>
</comment>
<evidence type="ECO:0000256" key="1">
    <source>
        <dbReference type="ARBA" id="ARBA00004141"/>
    </source>
</evidence>
<evidence type="ECO:0000256" key="6">
    <source>
        <dbReference type="SAM" id="Phobius"/>
    </source>
</evidence>
<reference evidence="8" key="1">
    <citation type="journal article" date="2019" name="Int. J. Syst. Evol. Microbiol.">
        <title>The Global Catalogue of Microorganisms (GCM) 10K type strain sequencing project: providing services to taxonomists for standard genome sequencing and annotation.</title>
        <authorList>
            <consortium name="The Broad Institute Genomics Platform"/>
            <consortium name="The Broad Institute Genome Sequencing Center for Infectious Disease"/>
            <person name="Wu L."/>
            <person name="Ma J."/>
        </authorList>
    </citation>
    <scope>NUCLEOTIDE SEQUENCE [LARGE SCALE GENOMIC DNA]</scope>
    <source>
        <strain evidence="8">JCM 16929</strain>
    </source>
</reference>
<organism evidence="7 8">
    <name type="scientific">Microlunatus ginsengisoli</name>
    <dbReference type="NCBI Taxonomy" id="363863"/>
    <lineage>
        <taxon>Bacteria</taxon>
        <taxon>Bacillati</taxon>
        <taxon>Actinomycetota</taxon>
        <taxon>Actinomycetes</taxon>
        <taxon>Propionibacteriales</taxon>
        <taxon>Propionibacteriaceae</taxon>
        <taxon>Microlunatus</taxon>
    </lineage>
</organism>
<evidence type="ECO:0000256" key="4">
    <source>
        <dbReference type="ARBA" id="ARBA00022989"/>
    </source>
</evidence>
<feature type="transmembrane region" description="Helical" evidence="6">
    <location>
        <begin position="160"/>
        <end position="182"/>
    </location>
</feature>
<feature type="transmembrane region" description="Helical" evidence="6">
    <location>
        <begin position="58"/>
        <end position="77"/>
    </location>
</feature>
<gene>
    <name evidence="7" type="ORF">GCM10022236_07230</name>
</gene>
<feature type="transmembrane region" description="Helical" evidence="6">
    <location>
        <begin position="30"/>
        <end position="51"/>
    </location>
</feature>
<feature type="transmembrane region" description="Helical" evidence="6">
    <location>
        <begin position="7"/>
        <end position="24"/>
    </location>
</feature>
<feature type="transmembrane region" description="Helical" evidence="6">
    <location>
        <begin position="83"/>
        <end position="100"/>
    </location>
</feature>
<protein>
    <submittedName>
        <fullName evidence="7">Lysoplasmalogenase</fullName>
    </submittedName>
</protein>
<sequence length="225" mass="23694">MGLGRPARGWLIAYVLVATLDLVAELAHWRLVALIALALCMPALLGFLLTASPVRDRLTKLVAIALVFSWCGDVFGFDILVKIAFFLVAQLCYAGAFWPYRARSVLRRRPPIAALYGLVVLAIIVVVAPPAGPLAPAVIIYAAVIGTMAVLATGLSRLTAVGAVVFIGSDTIIALTTFVVPGRFALDTFAIMATYLLAQLLIVLGVVRTPAVMAVPPAKVSAAAE</sequence>
<feature type="transmembrane region" description="Helical" evidence="6">
    <location>
        <begin position="188"/>
        <end position="207"/>
    </location>
</feature>
<keyword evidence="3 6" id="KW-0812">Transmembrane</keyword>